<sequence>MTFQIRTEILADLARGAAFLGTGGGGDPYIGHLIAREAIAQYGAPDVIDVEDLADDAVVMSIAGFGAPTVQIEKLIGGGEVELALATLEHHLGVKASAIMPAEIGGSNSMIPILLAAMRGLPLINADGMGRAFPELQMNTFSANGIRATPLSVVDEHGNFAIVSADSDKKAEAMTRALAISMGLRVFVGCFPMSGRQAKQSAVRSTLTAAYEIGVAIREGRAGKDVSQSLVECLNKGGLYKNARVLFDGKIVDLVRETTRGFSVGTCHLTDLSRSELDCTVIFQNENLAARIGGRLVAMVPDLICIIDRETGEPIPTQSLKYGQRVKVVAMSAPDQLRTPQALRLFGPAAFGIDEEYVPIENF</sequence>
<evidence type="ECO:0000313" key="4">
    <source>
        <dbReference type="Proteomes" id="UP000282971"/>
    </source>
</evidence>
<organism evidence="3 4">
    <name type="scientific">Sphingomonas crocodyli</name>
    <dbReference type="NCBI Taxonomy" id="1979270"/>
    <lineage>
        <taxon>Bacteria</taxon>
        <taxon>Pseudomonadati</taxon>
        <taxon>Pseudomonadota</taxon>
        <taxon>Alphaproteobacteria</taxon>
        <taxon>Sphingomonadales</taxon>
        <taxon>Sphingomonadaceae</taxon>
        <taxon>Sphingomonas</taxon>
    </lineage>
</organism>
<dbReference type="Proteomes" id="UP000282971">
    <property type="component" value="Unassembled WGS sequence"/>
</dbReference>
<dbReference type="SUPFAM" id="SSF160991">
    <property type="entry name" value="CV3147-like"/>
    <property type="match status" value="1"/>
</dbReference>
<dbReference type="Gene3D" id="3.40.1610.10">
    <property type="entry name" value="CV3147-like domain"/>
    <property type="match status" value="1"/>
</dbReference>
<dbReference type="EMBL" id="SACN01000001">
    <property type="protein sequence ID" value="RVT92979.1"/>
    <property type="molecule type" value="Genomic_DNA"/>
</dbReference>
<dbReference type="InterPro" id="IPR048350">
    <property type="entry name" value="S-Me-THD-like_C"/>
</dbReference>
<evidence type="ECO:0000313" key="3">
    <source>
        <dbReference type="EMBL" id="RVT92979.1"/>
    </source>
</evidence>
<evidence type="ECO:0000259" key="2">
    <source>
        <dbReference type="Pfam" id="PF20906"/>
    </source>
</evidence>
<dbReference type="InterPro" id="IPR024071">
    <property type="entry name" value="S-Me-THD_C_sf"/>
</dbReference>
<name>A0A437M5R1_9SPHN</name>
<evidence type="ECO:0000259" key="1">
    <source>
        <dbReference type="Pfam" id="PF06032"/>
    </source>
</evidence>
<dbReference type="InterPro" id="IPR010318">
    <property type="entry name" value="S-Me-THD_N"/>
</dbReference>
<comment type="caution">
    <text evidence="3">The sequence shown here is derived from an EMBL/GenBank/DDBJ whole genome shotgun (WGS) entry which is preliminary data.</text>
</comment>
<dbReference type="RefSeq" id="WP_127741127.1">
    <property type="nucleotide sequence ID" value="NZ_SACN01000001.1"/>
</dbReference>
<protein>
    <submittedName>
        <fullName evidence="3">DUF917 domain-containing protein</fullName>
    </submittedName>
</protein>
<dbReference type="Gene3D" id="2.40.390.10">
    <property type="entry name" value="CV3147-like"/>
    <property type="match status" value="1"/>
</dbReference>
<accession>A0A437M5R1</accession>
<keyword evidence="4" id="KW-1185">Reference proteome</keyword>
<proteinExistence type="predicted"/>
<dbReference type="InterPro" id="IPR027479">
    <property type="entry name" value="S-Me-THD_N_sf"/>
</dbReference>
<dbReference type="Pfam" id="PF20906">
    <property type="entry name" value="S-Me-THD_C"/>
    <property type="match status" value="1"/>
</dbReference>
<feature type="domain" description="S-Me-THD-like C-terminal" evidence="2">
    <location>
        <begin position="167"/>
        <end position="360"/>
    </location>
</feature>
<reference evidence="3 4" key="1">
    <citation type="submission" date="2019-01" db="EMBL/GenBank/DDBJ databases">
        <authorList>
            <person name="Chen W.-M."/>
        </authorList>
    </citation>
    <scope>NUCLEOTIDE SEQUENCE [LARGE SCALE GENOMIC DNA]</scope>
    <source>
        <strain evidence="3 4">CCP-7</strain>
    </source>
</reference>
<dbReference type="Pfam" id="PF06032">
    <property type="entry name" value="S-Me-THD_N"/>
    <property type="match status" value="1"/>
</dbReference>
<gene>
    <name evidence="3" type="ORF">EOD43_03480</name>
</gene>
<dbReference type="AlphaFoldDB" id="A0A437M5R1"/>
<feature type="domain" description="S-Me-THD N-terminal" evidence="1">
    <location>
        <begin position="10"/>
        <end position="164"/>
    </location>
</feature>
<dbReference type="OrthoDB" id="7441206at2"/>